<dbReference type="PANTHER" id="PTHR47191">
    <property type="entry name" value="OS05G0170800 PROTEIN"/>
    <property type="match status" value="1"/>
</dbReference>
<dbReference type="AlphaFoldDB" id="A0A485L8V8"/>
<dbReference type="PROSITE" id="PS51087">
    <property type="entry name" value="APAG"/>
    <property type="match status" value="1"/>
</dbReference>
<dbReference type="InterPro" id="IPR050718">
    <property type="entry name" value="ApaG-like"/>
</dbReference>
<dbReference type="InterPro" id="IPR007474">
    <property type="entry name" value="ApaG_domain"/>
</dbReference>
<evidence type="ECO:0000313" key="4">
    <source>
        <dbReference type="Proteomes" id="UP000332933"/>
    </source>
</evidence>
<dbReference type="EMBL" id="CAADRA010006056">
    <property type="protein sequence ID" value="VFT93885.1"/>
    <property type="molecule type" value="Genomic_DNA"/>
</dbReference>
<dbReference type="Gene3D" id="2.60.40.1470">
    <property type="entry name" value="ApaG domain"/>
    <property type="match status" value="1"/>
</dbReference>
<proteinExistence type="predicted"/>
<feature type="domain" description="ApaG" evidence="1">
    <location>
        <begin position="125"/>
        <end position="255"/>
    </location>
</feature>
<accession>A0A485L8V8</accession>
<dbReference type="SUPFAM" id="SSF110069">
    <property type="entry name" value="ApaG-like"/>
    <property type="match status" value="1"/>
</dbReference>
<evidence type="ECO:0000313" key="2">
    <source>
        <dbReference type="EMBL" id="KAF0691715.1"/>
    </source>
</evidence>
<dbReference type="InterPro" id="IPR036767">
    <property type="entry name" value="ApaG_sf"/>
</dbReference>
<dbReference type="OrthoDB" id="2305498at2759"/>
<protein>
    <submittedName>
        <fullName evidence="3">Aste57867_17127 protein</fullName>
    </submittedName>
</protein>
<evidence type="ECO:0000313" key="3">
    <source>
        <dbReference type="EMBL" id="VFT93885.1"/>
    </source>
</evidence>
<dbReference type="EMBL" id="VJMH01006035">
    <property type="protein sequence ID" value="KAF0691715.1"/>
    <property type="molecule type" value="Genomic_DNA"/>
</dbReference>
<reference evidence="3 4" key="1">
    <citation type="submission" date="2019-03" db="EMBL/GenBank/DDBJ databases">
        <authorList>
            <person name="Gaulin E."/>
            <person name="Dumas B."/>
        </authorList>
    </citation>
    <scope>NUCLEOTIDE SEQUENCE [LARGE SCALE GENOMIC DNA]</scope>
    <source>
        <strain evidence="3">CBS 568.67</strain>
    </source>
</reference>
<keyword evidence="4" id="KW-1185">Reference proteome</keyword>
<dbReference type="PANTHER" id="PTHR47191:SF2">
    <property type="entry name" value="OS05G0170800 PROTEIN"/>
    <property type="match status" value="1"/>
</dbReference>
<organism evidence="3 4">
    <name type="scientific">Aphanomyces stellatus</name>
    <dbReference type="NCBI Taxonomy" id="120398"/>
    <lineage>
        <taxon>Eukaryota</taxon>
        <taxon>Sar</taxon>
        <taxon>Stramenopiles</taxon>
        <taxon>Oomycota</taxon>
        <taxon>Saprolegniomycetes</taxon>
        <taxon>Saprolegniales</taxon>
        <taxon>Verrucalvaceae</taxon>
        <taxon>Aphanomyces</taxon>
    </lineage>
</organism>
<dbReference type="Pfam" id="PF04379">
    <property type="entry name" value="DUF525"/>
    <property type="match status" value="1"/>
</dbReference>
<evidence type="ECO:0000259" key="1">
    <source>
        <dbReference type="PROSITE" id="PS51087"/>
    </source>
</evidence>
<gene>
    <name evidence="3" type="primary">Aste57867_17127</name>
    <name evidence="2" type="ORF">As57867_017068</name>
    <name evidence="3" type="ORF">ASTE57867_17127</name>
</gene>
<reference evidence="2" key="2">
    <citation type="submission" date="2019-06" db="EMBL/GenBank/DDBJ databases">
        <title>Genomics analysis of Aphanomyces spp. identifies a new class of oomycete effector associated with host adaptation.</title>
        <authorList>
            <person name="Gaulin E."/>
        </authorList>
    </citation>
    <scope>NUCLEOTIDE SEQUENCE</scope>
    <source>
        <strain evidence="2">CBS 578.67</strain>
    </source>
</reference>
<sequence>MRKSTIKSLYKCILRDVRKMTSTPGFRLRQSVVPEQWGHGLLHPERDPMKPSPYLSEEDNARWLRLQKFLAPHGDDIDLVDLVRTKFREGASITYGPALAGRLDEMMWALQEVSHQRILAESSSVTTTDNITVDATGHFIDDHSDASANHFRYTYRIRVYNDSTDIIRITGRHYIFDHGNQKREIVPRHSAQVVGLTPTIKPGEMFEYASGVILETISGSVRGCLHAVRLLPDGSEEPFDVAVAPFSLQPTVRDAMMLQ</sequence>
<name>A0A485L8V8_9STRA</name>
<dbReference type="Proteomes" id="UP000332933">
    <property type="component" value="Unassembled WGS sequence"/>
</dbReference>